<evidence type="ECO:0000313" key="3">
    <source>
        <dbReference type="Proteomes" id="UP000037696"/>
    </source>
</evidence>
<feature type="region of interest" description="Disordered" evidence="1">
    <location>
        <begin position="14"/>
        <end position="45"/>
    </location>
</feature>
<feature type="compositionally biased region" description="Polar residues" evidence="1">
    <location>
        <begin position="30"/>
        <end position="45"/>
    </location>
</feature>
<sequence>MQVYCMLTADNVDDDEGGKKKKRERRLIWQSRQTGSCDTDPNNRPTSSCSISLVLSILSIVSGVSASCLGVHPPREPSLPPSVSSHMLPGRKLLASRLYASVAPLHSRHYFRSHLDPRMG</sequence>
<evidence type="ECO:0000256" key="1">
    <source>
        <dbReference type="SAM" id="MobiDB-lite"/>
    </source>
</evidence>
<gene>
    <name evidence="2" type="ORF">ACN38_g11031</name>
</gene>
<proteinExistence type="predicted"/>
<accession>A0A0M8NZF6</accession>
<comment type="caution">
    <text evidence="2">The sequence shown here is derived from an EMBL/GenBank/DDBJ whole genome shotgun (WGS) entry which is preliminary data.</text>
</comment>
<organism evidence="2 3">
    <name type="scientific">Penicillium nordicum</name>
    <dbReference type="NCBI Taxonomy" id="229535"/>
    <lineage>
        <taxon>Eukaryota</taxon>
        <taxon>Fungi</taxon>
        <taxon>Dikarya</taxon>
        <taxon>Ascomycota</taxon>
        <taxon>Pezizomycotina</taxon>
        <taxon>Eurotiomycetes</taxon>
        <taxon>Eurotiomycetidae</taxon>
        <taxon>Eurotiales</taxon>
        <taxon>Aspergillaceae</taxon>
        <taxon>Penicillium</taxon>
    </lineage>
</organism>
<dbReference type="EMBL" id="LHQQ01000268">
    <property type="protein sequence ID" value="KOS38154.1"/>
    <property type="molecule type" value="Genomic_DNA"/>
</dbReference>
<dbReference type="Proteomes" id="UP000037696">
    <property type="component" value="Unassembled WGS sequence"/>
</dbReference>
<evidence type="ECO:0000313" key="2">
    <source>
        <dbReference type="EMBL" id="KOS38154.1"/>
    </source>
</evidence>
<protein>
    <submittedName>
        <fullName evidence="2">Uncharacterized protein</fullName>
    </submittedName>
</protein>
<keyword evidence="3" id="KW-1185">Reference proteome</keyword>
<dbReference type="AlphaFoldDB" id="A0A0M8NZF6"/>
<reference evidence="2 3" key="1">
    <citation type="submission" date="2015-08" db="EMBL/GenBank/DDBJ databases">
        <title>Genome sequencing of Penicillium nordicum.</title>
        <authorList>
            <person name="Nguyen H.D."/>
            <person name="Seifert K.A."/>
        </authorList>
    </citation>
    <scope>NUCLEOTIDE SEQUENCE [LARGE SCALE GENOMIC DNA]</scope>
    <source>
        <strain evidence="2 3">DAOMC 185683</strain>
    </source>
</reference>
<name>A0A0M8NZF6_9EURO</name>